<proteinExistence type="inferred from homology"/>
<evidence type="ECO:0000256" key="4">
    <source>
        <dbReference type="ARBA" id="ARBA00010714"/>
    </source>
</evidence>
<keyword evidence="11 15" id="KW-0135">Cellulose biosynthesis</keyword>
<evidence type="ECO:0000256" key="14">
    <source>
        <dbReference type="ARBA" id="ARBA00033444"/>
    </source>
</evidence>
<evidence type="ECO:0000256" key="2">
    <source>
        <dbReference type="ARBA" id="ARBA00004377"/>
    </source>
</evidence>
<dbReference type="AlphaFoldDB" id="K1JQ12"/>
<dbReference type="PATRIC" id="fig|742823.3.peg.132"/>
<comment type="subcellular location">
    <subcellularLocation>
        <location evidence="2">Cell inner membrane</location>
        <topology evidence="2">Single-pass membrane protein</topology>
    </subcellularLocation>
</comment>
<evidence type="ECO:0000313" key="17">
    <source>
        <dbReference type="Proteomes" id="UP000005835"/>
    </source>
</evidence>
<reference evidence="16 17" key="1">
    <citation type="submission" date="2012-05" db="EMBL/GenBank/DDBJ databases">
        <title>The Genome Sequence of Sutterella wadsworthensis 2_1_59BFAA.</title>
        <authorList>
            <consortium name="The Broad Institute Genome Sequencing Platform"/>
            <person name="Earl A."/>
            <person name="Ward D."/>
            <person name="Feldgarden M."/>
            <person name="Gevers D."/>
            <person name="Daigneault M."/>
            <person name="Strauss J."/>
            <person name="Allen-Vercoe E."/>
            <person name="Walker B."/>
            <person name="Young S.K."/>
            <person name="Zeng Q."/>
            <person name="Gargeya S."/>
            <person name="Fitzgerald M."/>
            <person name="Haas B."/>
            <person name="Abouelleil A."/>
            <person name="Alvarado L."/>
            <person name="Arachchi H.M."/>
            <person name="Berlin A.M."/>
            <person name="Chapman S.B."/>
            <person name="Goldberg J."/>
            <person name="Griggs A."/>
            <person name="Gujja S."/>
            <person name="Hansen M."/>
            <person name="Howarth C."/>
            <person name="Imamovic A."/>
            <person name="Larimer J."/>
            <person name="McCowen C."/>
            <person name="Montmayeur A."/>
            <person name="Murphy C."/>
            <person name="Neiman D."/>
            <person name="Pearson M."/>
            <person name="Priest M."/>
            <person name="Roberts A."/>
            <person name="Saif S."/>
            <person name="Shea T."/>
            <person name="Sisk P."/>
            <person name="Sykes S."/>
            <person name="Wortman J."/>
            <person name="Nusbaum C."/>
            <person name="Birren B."/>
        </authorList>
    </citation>
    <scope>NUCLEOTIDE SEQUENCE [LARGE SCALE GENOMIC DNA]</scope>
    <source>
        <strain evidence="16 17">2_1_59BFAA</strain>
    </source>
</reference>
<dbReference type="eggNOG" id="COG1215">
    <property type="taxonomic scope" value="Bacteria"/>
</dbReference>
<comment type="pathway">
    <text evidence="3 15">Glycan metabolism; bacterial cellulose biosynthesis.</text>
</comment>
<dbReference type="Gene3D" id="2.60.120.260">
    <property type="entry name" value="Galactose-binding domain-like"/>
    <property type="match status" value="2"/>
</dbReference>
<dbReference type="STRING" id="742823.HMPREF9465_00131"/>
<comment type="function">
    <text evidence="1 15">Binds the cellulose synthase activator, bis-(3'-5') cyclic diguanylic acid (c-di-GMP).</text>
</comment>
<comment type="subunit">
    <text evidence="5 15">Tightly associated with the cellulose synthase catalytic subunit.</text>
</comment>
<keyword evidence="12 15" id="KW-1133">Transmembrane helix</keyword>
<evidence type="ECO:0000256" key="12">
    <source>
        <dbReference type="ARBA" id="ARBA00022989"/>
    </source>
</evidence>
<dbReference type="Proteomes" id="UP000005835">
    <property type="component" value="Unassembled WGS sequence"/>
</dbReference>
<sequence length="740" mass="79274">MKNPTLIGTAAACLMAAAFAAPAWSAPSDGMKSVSQLQPVWRTDVTGSRTEVVPLMKLVPGGSAAAVKLTGLSRVQAFDFGVRRDEVVSEATLDLSFTPSPALAPSGSQINFYLNGRLQRSVPISASMVGKPSQLTLKLSPKVIESVNQLTVEFIGHTPSVCENPADAAIWLDIAAESRLTLVKQRVRLANDLAAFPAPFVDTASNEPSVLPMVFTSAPTSMEKQAAAVLASIVGRMSDWRGADFPVFYNGTPAEGHFVVFATNERRPDFLHDLPKADGPMVTIADAPASLSGKMLVIQGRNDEDLLAAVRALGTDRPVMVGETFRVKKAEVPPVREAYDAPRWINTDAEIPFSKLMQYPGQLSARGHVMAPVQLPVKFAPDLFMVGDAELGMQIRYRYAKPMPEETAQLRTFVNGYLADSDTLAGRDGRGSRTVQLPAFYGAISVDDPMGATLTHSTSLGFSVSYERTIQGGSQDNCRSVSLIGHQMEIEPTSTLTVKGLFHHAELPNLKLFTRAGYPFTKYADLSQTAVFIPQDASRSELTTMLNTMGRMSAMTGAPAMHVHVTGDMNDPELAKRDILAFARFPAPVTDIDVENAGRIQEKLVEAFRAKSPSVQKTAEGAYDNGIAAIVSAESPLAGGRTLVALLSEGASGAARLNAELVNPAGLGSVTGSVAVVNAAGVTGFDVGEHYTVGNLPWYHKVWMTVIDRPGVLVAAALLSALFVGFGIFLFMRYWIRSRS</sequence>
<keyword evidence="17" id="KW-1185">Reference proteome</keyword>
<evidence type="ECO:0000256" key="15">
    <source>
        <dbReference type="RuleBase" id="RU365021"/>
    </source>
</evidence>
<dbReference type="PANTHER" id="PTHR39083">
    <property type="entry name" value="CYCLIC DI-GMP-BINDING PROTEIN"/>
    <property type="match status" value="1"/>
</dbReference>
<comment type="similarity">
    <text evidence="4 15">Belongs to the AcsB/BcsB family.</text>
</comment>
<dbReference type="HOGENOM" id="CLU_003556_1_1_4"/>
<evidence type="ECO:0000256" key="3">
    <source>
        <dbReference type="ARBA" id="ARBA00005186"/>
    </source>
</evidence>
<evidence type="ECO:0000256" key="13">
    <source>
        <dbReference type="ARBA" id="ARBA00023136"/>
    </source>
</evidence>
<evidence type="ECO:0000256" key="1">
    <source>
        <dbReference type="ARBA" id="ARBA00002057"/>
    </source>
</evidence>
<dbReference type="Pfam" id="PF03170">
    <property type="entry name" value="BcsB"/>
    <property type="match status" value="1"/>
</dbReference>
<feature type="chain" id="PRO_5015218740" description="Cyclic di-GMP-binding protein" evidence="15">
    <location>
        <begin position="26"/>
        <end position="740"/>
    </location>
</feature>
<keyword evidence="13 15" id="KW-0472">Membrane</keyword>
<dbReference type="GO" id="GO:0030244">
    <property type="term" value="P:cellulose biosynthetic process"/>
    <property type="evidence" value="ECO:0007669"/>
    <property type="project" value="UniProtKB-KW"/>
</dbReference>
<evidence type="ECO:0000256" key="5">
    <source>
        <dbReference type="ARBA" id="ARBA00011437"/>
    </source>
</evidence>
<dbReference type="PRINTS" id="PR01440">
    <property type="entry name" value="CELLSNTHASEB"/>
</dbReference>
<dbReference type="OrthoDB" id="9806702at2"/>
<keyword evidence="8 15" id="KW-0997">Cell inner membrane</keyword>
<evidence type="ECO:0000256" key="8">
    <source>
        <dbReference type="ARBA" id="ARBA00022519"/>
    </source>
</evidence>
<evidence type="ECO:0000256" key="7">
    <source>
        <dbReference type="ARBA" id="ARBA00022475"/>
    </source>
</evidence>
<comment type="caution">
    <text evidence="16">The sequence shown here is derived from an EMBL/GenBank/DDBJ whole genome shotgun (WGS) entry which is preliminary data.</text>
</comment>
<accession>K1JQ12</accession>
<evidence type="ECO:0000256" key="11">
    <source>
        <dbReference type="ARBA" id="ARBA00022916"/>
    </source>
</evidence>
<feature type="transmembrane region" description="Helical" evidence="15">
    <location>
        <begin position="712"/>
        <end position="736"/>
    </location>
</feature>
<dbReference type="UniPathway" id="UPA00694"/>
<dbReference type="GO" id="GO:0006011">
    <property type="term" value="P:UDP-alpha-D-glucose metabolic process"/>
    <property type="evidence" value="ECO:0007669"/>
    <property type="project" value="InterPro"/>
</dbReference>
<keyword evidence="7 15" id="KW-1003">Cell membrane</keyword>
<evidence type="ECO:0000256" key="6">
    <source>
        <dbReference type="ARBA" id="ARBA00021844"/>
    </source>
</evidence>
<protein>
    <recommendedName>
        <fullName evidence="6 15">Cyclic di-GMP-binding protein</fullName>
    </recommendedName>
    <alternativeName>
        <fullName evidence="14 15">Cellulose synthase regulatory subunit</fullName>
    </alternativeName>
</protein>
<evidence type="ECO:0000256" key="9">
    <source>
        <dbReference type="ARBA" id="ARBA00022636"/>
    </source>
</evidence>
<organism evidence="16 17">
    <name type="scientific">Sutterella wadsworthensis 2_1_59BFAA</name>
    <dbReference type="NCBI Taxonomy" id="742823"/>
    <lineage>
        <taxon>Bacteria</taxon>
        <taxon>Pseudomonadati</taxon>
        <taxon>Pseudomonadota</taxon>
        <taxon>Betaproteobacteria</taxon>
        <taxon>Burkholderiales</taxon>
        <taxon>Sutterellaceae</taxon>
        <taxon>Sutterella</taxon>
    </lineage>
</organism>
<dbReference type="EMBL" id="ADMG01000006">
    <property type="protein sequence ID" value="EKB32281.1"/>
    <property type="molecule type" value="Genomic_DNA"/>
</dbReference>
<dbReference type="InterPro" id="IPR003920">
    <property type="entry name" value="Cell_synth_B"/>
</dbReference>
<dbReference type="GO" id="GO:0005886">
    <property type="term" value="C:plasma membrane"/>
    <property type="evidence" value="ECO:0007669"/>
    <property type="project" value="UniProtKB-SubCell"/>
</dbReference>
<evidence type="ECO:0000313" key="16">
    <source>
        <dbReference type="EMBL" id="EKB32281.1"/>
    </source>
</evidence>
<evidence type="ECO:0000256" key="10">
    <source>
        <dbReference type="ARBA" id="ARBA00022692"/>
    </source>
</evidence>
<gene>
    <name evidence="16" type="ORF">HMPREF9465_00131</name>
</gene>
<dbReference type="RefSeq" id="WP_005433134.1">
    <property type="nucleotide sequence ID" value="NZ_JH815513.1"/>
</dbReference>
<dbReference type="PANTHER" id="PTHR39083:SF1">
    <property type="entry name" value="CYCLIC DI-GMP-BINDING PROTEIN"/>
    <property type="match status" value="1"/>
</dbReference>
<feature type="signal peptide" evidence="15">
    <location>
        <begin position="1"/>
        <end position="25"/>
    </location>
</feature>
<keyword evidence="10 15" id="KW-0812">Transmembrane</keyword>
<keyword evidence="15" id="KW-0732">Signal</keyword>
<dbReference type="InterPro" id="IPR018513">
    <property type="entry name" value="Cell_synthase_bac"/>
</dbReference>
<name>K1JQ12_9BURK</name>
<keyword evidence="9 15" id="KW-0973">c-di-GMP</keyword>